<dbReference type="RefSeq" id="WP_338412811.1">
    <property type="nucleotide sequence ID" value="NZ_CP093310.2"/>
</dbReference>
<organism evidence="1 2">
    <name type="scientific">Psychrobacter raelei</name>
    <dbReference type="NCBI Taxonomy" id="2565531"/>
    <lineage>
        <taxon>Bacteria</taxon>
        <taxon>Pseudomonadati</taxon>
        <taxon>Pseudomonadota</taxon>
        <taxon>Gammaproteobacteria</taxon>
        <taxon>Moraxellales</taxon>
        <taxon>Moraxellaceae</taxon>
        <taxon>Psychrobacter</taxon>
    </lineage>
</organism>
<dbReference type="AlphaFoldDB" id="A0AAT9PG10"/>
<dbReference type="Proteomes" id="UP000829560">
    <property type="component" value="Chromosome"/>
</dbReference>
<dbReference type="KEGG" id="prae:MN210_08240"/>
<protein>
    <submittedName>
        <fullName evidence="1">Uncharacterized protein</fullName>
    </submittedName>
</protein>
<name>A0AAT9PG10_9GAMM</name>
<dbReference type="EMBL" id="CP093310">
    <property type="protein sequence ID" value="UNK06473.2"/>
    <property type="molecule type" value="Genomic_DNA"/>
</dbReference>
<proteinExistence type="predicted"/>
<sequence>MLPNNKIKRARKWLGDLHEPRDRKHPNTRSFCLGGIDIGDTTQGITNYVWQAWTDGAAIYLQRTDSTRPDRVLTDKSITSVSVAFDRNMNLVIAYQAGLESKLWVGHNGSLSGTVTASIKGSQSPMVALDDNRYATDSTSDVIFAYVKDSMLCCRYQREKYRTEHKLQLLEGDTTLYRIGMGRDNRFLFLLQKEVKN</sequence>
<accession>A0AAT9PG10</accession>
<gene>
    <name evidence="1" type="ORF">MN210_08240</name>
</gene>
<reference evidence="1" key="1">
    <citation type="submission" date="2024-03" db="EMBL/GenBank/DDBJ databases">
        <title>Psychrobacter raelis sp. nov. isolated from a dog with peritonitis.</title>
        <authorList>
            <person name="Schiavone A."/>
            <person name="Manzulli V."/>
            <person name="Camarda A."/>
            <person name="Cafiero M.A."/>
            <person name="Vasco I."/>
            <person name="Marino L."/>
            <person name="Pennuzzi G."/>
            <person name="Serrecchia L."/>
            <person name="Galante D."/>
            <person name="Pugliese N."/>
        </authorList>
    </citation>
    <scope>NUCLEOTIDE SEQUENCE</scope>
    <source>
        <strain evidence="1">PraFG1</strain>
    </source>
</reference>
<evidence type="ECO:0000313" key="2">
    <source>
        <dbReference type="Proteomes" id="UP000829560"/>
    </source>
</evidence>
<keyword evidence="2" id="KW-1185">Reference proteome</keyword>
<evidence type="ECO:0000313" key="1">
    <source>
        <dbReference type="EMBL" id="UNK06473.2"/>
    </source>
</evidence>